<dbReference type="EMBL" id="CP144747">
    <property type="protein sequence ID" value="WVZ64407.1"/>
    <property type="molecule type" value="Genomic_DNA"/>
</dbReference>
<proteinExistence type="predicted"/>
<reference evidence="1 2" key="1">
    <citation type="submission" date="2024-02" db="EMBL/GenBank/DDBJ databases">
        <title>High-quality chromosome-scale genome assembly of Pensacola bahiagrass (Paspalum notatum Flugge var. saurae).</title>
        <authorList>
            <person name="Vega J.M."/>
            <person name="Podio M."/>
            <person name="Orjuela J."/>
            <person name="Siena L.A."/>
            <person name="Pessino S.C."/>
            <person name="Combes M.C."/>
            <person name="Mariac C."/>
            <person name="Albertini E."/>
            <person name="Pupilli F."/>
            <person name="Ortiz J.P.A."/>
            <person name="Leblanc O."/>
        </authorList>
    </citation>
    <scope>NUCLEOTIDE SEQUENCE [LARGE SCALE GENOMIC DNA]</scope>
    <source>
        <strain evidence="1">R1</strain>
        <tissue evidence="1">Leaf</tissue>
    </source>
</reference>
<keyword evidence="2" id="KW-1185">Reference proteome</keyword>
<dbReference type="AlphaFoldDB" id="A0AAQ3WK03"/>
<sequence length="61" mass="6786">MIASNSAHSKPCHLARPPQRPIRLLSYEVELGEEVIGMKFVEQLVHDQIGNMSLTVRSLSA</sequence>
<gene>
    <name evidence="1" type="ORF">U9M48_013920</name>
</gene>
<dbReference type="Proteomes" id="UP001341281">
    <property type="component" value="Chromosome 03"/>
</dbReference>
<name>A0AAQ3WK03_PASNO</name>
<protein>
    <submittedName>
        <fullName evidence="1">Uncharacterized protein</fullName>
    </submittedName>
</protein>
<organism evidence="1 2">
    <name type="scientific">Paspalum notatum var. saurae</name>
    <dbReference type="NCBI Taxonomy" id="547442"/>
    <lineage>
        <taxon>Eukaryota</taxon>
        <taxon>Viridiplantae</taxon>
        <taxon>Streptophyta</taxon>
        <taxon>Embryophyta</taxon>
        <taxon>Tracheophyta</taxon>
        <taxon>Spermatophyta</taxon>
        <taxon>Magnoliopsida</taxon>
        <taxon>Liliopsida</taxon>
        <taxon>Poales</taxon>
        <taxon>Poaceae</taxon>
        <taxon>PACMAD clade</taxon>
        <taxon>Panicoideae</taxon>
        <taxon>Andropogonodae</taxon>
        <taxon>Paspaleae</taxon>
        <taxon>Paspalinae</taxon>
        <taxon>Paspalum</taxon>
    </lineage>
</organism>
<evidence type="ECO:0000313" key="1">
    <source>
        <dbReference type="EMBL" id="WVZ64407.1"/>
    </source>
</evidence>
<accession>A0AAQ3WK03</accession>
<evidence type="ECO:0000313" key="2">
    <source>
        <dbReference type="Proteomes" id="UP001341281"/>
    </source>
</evidence>